<dbReference type="EMBL" id="CP136051">
    <property type="protein sequence ID" value="WOK04471.1"/>
    <property type="molecule type" value="Genomic_DNA"/>
</dbReference>
<dbReference type="EC" id="3.2.1.-" evidence="7"/>
<feature type="domain" description="Glycosyl hydrolase family 92" evidence="5">
    <location>
        <begin position="267"/>
        <end position="766"/>
    </location>
</feature>
<feature type="signal peptide" evidence="4">
    <location>
        <begin position="1"/>
        <end position="23"/>
    </location>
</feature>
<reference evidence="7 8" key="1">
    <citation type="journal article" date="2023" name="Microbiol. Resour. Announc.">
        <title>Complete Genome Sequence of Imperialibacter roseus strain P4T.</title>
        <authorList>
            <person name="Tizabi D.R."/>
            <person name="Bachvaroff T."/>
            <person name="Hill R.T."/>
        </authorList>
    </citation>
    <scope>NUCLEOTIDE SEQUENCE [LARGE SCALE GENOMIC DNA]</scope>
    <source>
        <strain evidence="7 8">P4T</strain>
    </source>
</reference>
<feature type="domain" description="Glycosyl hydrolase family 92 N-terminal" evidence="6">
    <location>
        <begin position="32"/>
        <end position="261"/>
    </location>
</feature>
<evidence type="ECO:0000259" key="5">
    <source>
        <dbReference type="Pfam" id="PF07971"/>
    </source>
</evidence>
<sequence>MLKLVFRISLIALLFTCAAPAFSQSTKEPVDYVNPFVDTHKSRWFFFSSASRPFGMVNLSPDTWVKGSWNSGYLYDSLYVRCFSHIHAWQMSGIPVMPTVGEFKGHLGMEAYKSAFSHDDEKAIPGYHSVFLKDYGIKAELTSTTRVGFHKYTYPAHVNKDIIFDVGAFLGHGAMDSAKVVKISDYEIEGYSIMAPTNRRPKPTYVYFIARFEQPISSFGAWEKGKLRTGKVDQIHGKEVGAYVRFERKQLKTVQMKVAISYTSTAQARLNMDTELPHWNFEQVVGNSKDEWNDYLSKIKIDGGTEKQKIKFYTDLWHSLLGRRIVSDVDGKYCDMTGPKPVVRQVALDESKKPKHNQYNFDAWWGSHWTLNVLWSMAYPEIMNEFCASMVEMYRYGGLIPRGPSGGNYTYVMIGDPAVSFFATAYNKGIRNYDVAKAYEGLRKNAFPGGIRDRAGYEHRDNPQGGGMNYYVQRGYVPEGIPGPGGHKDGAAMTLEYAYQDWCLAQLATALGKTKDYEFFDKRSQNYKNLWNPETHFIHPKNIDGTWIDNFTPIGEGFNTLGFVESNSAIYTNYVPHDLKGLAALFGGADKYAQYVDSCFIKAKPNKFITDHGKHAESWVDYENQPSCQMAHLFNHAGAPWLSQKWVREVKEITFSDISPYGGYNGDEDQGQMGALGVLMAIGLFQMDGGASVNSSYDITTPIFDKVEIQLDPKYYAGKTFTISTENNSADNIYIQKASLNDKDWTKFNFPHELFASGGELRLTLSNKPNKTWGID</sequence>
<evidence type="ECO:0000256" key="2">
    <source>
        <dbReference type="ARBA" id="ARBA00011245"/>
    </source>
</evidence>
<evidence type="ECO:0000256" key="3">
    <source>
        <dbReference type="ARBA" id="ARBA00022837"/>
    </source>
</evidence>
<dbReference type="InterPro" id="IPR014718">
    <property type="entry name" value="GH-type_carb-bd"/>
</dbReference>
<dbReference type="InterPro" id="IPR041371">
    <property type="entry name" value="GH92_N"/>
</dbReference>
<dbReference type="InterPro" id="IPR008928">
    <property type="entry name" value="6-hairpin_glycosidase_sf"/>
</dbReference>
<dbReference type="InterPro" id="IPR050883">
    <property type="entry name" value="PNGase"/>
</dbReference>
<proteinExistence type="predicted"/>
<dbReference type="GO" id="GO:0016798">
    <property type="term" value="F:hydrolase activity, acting on glycosyl bonds"/>
    <property type="evidence" value="ECO:0007669"/>
    <property type="project" value="UniProtKB-KW"/>
</dbReference>
<dbReference type="PANTHER" id="PTHR12143">
    <property type="entry name" value="PEPTIDE N-GLYCANASE PNGASE -RELATED"/>
    <property type="match status" value="1"/>
</dbReference>
<keyword evidence="4" id="KW-0732">Signal</keyword>
<dbReference type="Gene3D" id="3.30.2080.10">
    <property type="entry name" value="GH92 mannosidase domain"/>
    <property type="match status" value="1"/>
</dbReference>
<organism evidence="7 8">
    <name type="scientific">Imperialibacter roseus</name>
    <dbReference type="NCBI Taxonomy" id="1324217"/>
    <lineage>
        <taxon>Bacteria</taxon>
        <taxon>Pseudomonadati</taxon>
        <taxon>Bacteroidota</taxon>
        <taxon>Cytophagia</taxon>
        <taxon>Cytophagales</taxon>
        <taxon>Flammeovirgaceae</taxon>
        <taxon>Imperialibacter</taxon>
    </lineage>
</organism>
<keyword evidence="8" id="KW-1185">Reference proteome</keyword>
<feature type="chain" id="PRO_5046920685" evidence="4">
    <location>
        <begin position="24"/>
        <end position="776"/>
    </location>
</feature>
<evidence type="ECO:0000256" key="1">
    <source>
        <dbReference type="ARBA" id="ARBA00001913"/>
    </source>
</evidence>
<dbReference type="InterPro" id="IPR012939">
    <property type="entry name" value="Glyco_hydro_92"/>
</dbReference>
<comment type="subunit">
    <text evidence="2">Monomer.</text>
</comment>
<evidence type="ECO:0000313" key="7">
    <source>
        <dbReference type="EMBL" id="WOK04471.1"/>
    </source>
</evidence>
<keyword evidence="7" id="KW-0326">Glycosidase</keyword>
<gene>
    <name evidence="7" type="ORF">RT717_15425</name>
</gene>
<keyword evidence="3" id="KW-0106">Calcium</keyword>
<comment type="cofactor">
    <cofactor evidence="1">
        <name>Ca(2+)</name>
        <dbReference type="ChEBI" id="CHEBI:29108"/>
    </cofactor>
</comment>
<dbReference type="InterPro" id="IPR005887">
    <property type="entry name" value="GH92_a_mannosidase_put"/>
</dbReference>
<dbReference type="PANTHER" id="PTHR12143:SF39">
    <property type="entry name" value="SECRETED PROTEIN"/>
    <property type="match status" value="1"/>
</dbReference>
<keyword evidence="7" id="KW-0378">Hydrolase</keyword>
<dbReference type="Proteomes" id="UP001302349">
    <property type="component" value="Chromosome"/>
</dbReference>
<name>A0ABZ0IIH0_9BACT</name>
<protein>
    <submittedName>
        <fullName evidence="7">GH92 family glycosyl hydrolase</fullName>
        <ecNumber evidence="7">3.2.1.-</ecNumber>
    </submittedName>
</protein>
<dbReference type="Gene3D" id="2.70.98.10">
    <property type="match status" value="1"/>
</dbReference>
<dbReference type="Pfam" id="PF07971">
    <property type="entry name" value="Glyco_hydro_92"/>
    <property type="match status" value="1"/>
</dbReference>
<dbReference type="RefSeq" id="WP_317487281.1">
    <property type="nucleotide sequence ID" value="NZ_CP136051.1"/>
</dbReference>
<accession>A0ABZ0IIH0</accession>
<evidence type="ECO:0000259" key="6">
    <source>
        <dbReference type="Pfam" id="PF17678"/>
    </source>
</evidence>
<dbReference type="NCBIfam" id="TIGR01180">
    <property type="entry name" value="aman2_put"/>
    <property type="match status" value="1"/>
</dbReference>
<dbReference type="SUPFAM" id="SSF48208">
    <property type="entry name" value="Six-hairpin glycosidases"/>
    <property type="match status" value="1"/>
</dbReference>
<dbReference type="Gene3D" id="1.20.1610.10">
    <property type="entry name" value="alpha-1,2-mannosidases domains"/>
    <property type="match status" value="1"/>
</dbReference>
<evidence type="ECO:0000256" key="4">
    <source>
        <dbReference type="SAM" id="SignalP"/>
    </source>
</evidence>
<dbReference type="Pfam" id="PF17678">
    <property type="entry name" value="Glyco_hydro_92N"/>
    <property type="match status" value="1"/>
</dbReference>
<evidence type="ECO:0000313" key="8">
    <source>
        <dbReference type="Proteomes" id="UP001302349"/>
    </source>
</evidence>
<dbReference type="Gene3D" id="1.20.1050.60">
    <property type="entry name" value="alpha-1,2-mannosidase"/>
    <property type="match status" value="1"/>
</dbReference>